<proteinExistence type="inferred from homology"/>
<evidence type="ECO:0000259" key="7">
    <source>
        <dbReference type="Pfam" id="PF07970"/>
    </source>
</evidence>
<protein>
    <recommendedName>
        <fullName evidence="11">Copii vesicle protein</fullName>
    </recommendedName>
</protein>
<dbReference type="GO" id="GO:0006890">
    <property type="term" value="P:retrograde vesicle-mediated transport, Golgi to endoplasmic reticulum"/>
    <property type="evidence" value="ECO:0007669"/>
    <property type="project" value="TreeGrafter"/>
</dbReference>
<reference evidence="9" key="2">
    <citation type="submission" date="2021-09" db="EMBL/GenBank/DDBJ databases">
        <authorList>
            <person name="Jia N."/>
            <person name="Wang J."/>
            <person name="Shi W."/>
            <person name="Du L."/>
            <person name="Sun Y."/>
            <person name="Zhan W."/>
            <person name="Jiang J."/>
            <person name="Wang Q."/>
            <person name="Zhang B."/>
            <person name="Ji P."/>
            <person name="Sakyi L.B."/>
            <person name="Cui X."/>
            <person name="Yuan T."/>
            <person name="Jiang B."/>
            <person name="Yang W."/>
            <person name="Lam T.T.-Y."/>
            <person name="Chang Q."/>
            <person name="Ding S."/>
            <person name="Wang X."/>
            <person name="Zhu J."/>
            <person name="Ruan X."/>
            <person name="Zhao L."/>
            <person name="Wei J."/>
            <person name="Que T."/>
            <person name="Du C."/>
            <person name="Cheng J."/>
            <person name="Dai P."/>
            <person name="Han X."/>
            <person name="Huang E."/>
            <person name="Gao Y."/>
            <person name="Liu J."/>
            <person name="Shao H."/>
            <person name="Ye R."/>
            <person name="Li L."/>
            <person name="Wei W."/>
            <person name="Wang X."/>
            <person name="Wang C."/>
            <person name="Huo Q."/>
            <person name="Li W."/>
            <person name="Guo W."/>
            <person name="Chen H."/>
            <person name="Chen S."/>
            <person name="Zhou L."/>
            <person name="Zhou L."/>
            <person name="Ni X."/>
            <person name="Tian J."/>
            <person name="Zhou Y."/>
            <person name="Sheng Y."/>
            <person name="Liu T."/>
            <person name="Pan Y."/>
            <person name="Xia L."/>
            <person name="Li J."/>
            <person name="Zhao F."/>
            <person name="Cao W."/>
        </authorList>
    </citation>
    <scope>NUCLEOTIDE SEQUENCE</scope>
    <source>
        <strain evidence="9">Rmic-2018</strain>
        <tissue evidence="9">Larvae</tissue>
    </source>
</reference>
<keyword evidence="5 6" id="KW-0472">Membrane</keyword>
<feature type="transmembrane region" description="Helical" evidence="6">
    <location>
        <begin position="285"/>
        <end position="306"/>
    </location>
</feature>
<keyword evidence="3 6" id="KW-0812">Transmembrane</keyword>
<evidence type="ECO:0000256" key="4">
    <source>
        <dbReference type="ARBA" id="ARBA00022989"/>
    </source>
</evidence>
<comment type="similarity">
    <text evidence="2">Belongs to the ERGIC family.</text>
</comment>
<dbReference type="GO" id="GO:0000139">
    <property type="term" value="C:Golgi membrane"/>
    <property type="evidence" value="ECO:0007669"/>
    <property type="project" value="TreeGrafter"/>
</dbReference>
<evidence type="ECO:0000313" key="10">
    <source>
        <dbReference type="Proteomes" id="UP000821866"/>
    </source>
</evidence>
<reference evidence="9" key="1">
    <citation type="journal article" date="2020" name="Cell">
        <title>Large-Scale Comparative Analyses of Tick Genomes Elucidate Their Genetic Diversity and Vector Capacities.</title>
        <authorList>
            <consortium name="Tick Genome and Microbiome Consortium (TIGMIC)"/>
            <person name="Jia N."/>
            <person name="Wang J."/>
            <person name="Shi W."/>
            <person name="Du L."/>
            <person name="Sun Y."/>
            <person name="Zhan W."/>
            <person name="Jiang J.F."/>
            <person name="Wang Q."/>
            <person name="Zhang B."/>
            <person name="Ji P."/>
            <person name="Bell-Sakyi L."/>
            <person name="Cui X.M."/>
            <person name="Yuan T.T."/>
            <person name="Jiang B.G."/>
            <person name="Yang W.F."/>
            <person name="Lam T.T."/>
            <person name="Chang Q.C."/>
            <person name="Ding S.J."/>
            <person name="Wang X.J."/>
            <person name="Zhu J.G."/>
            <person name="Ruan X.D."/>
            <person name="Zhao L."/>
            <person name="Wei J.T."/>
            <person name="Ye R.Z."/>
            <person name="Que T.C."/>
            <person name="Du C.H."/>
            <person name="Zhou Y.H."/>
            <person name="Cheng J.X."/>
            <person name="Dai P.F."/>
            <person name="Guo W.B."/>
            <person name="Han X.H."/>
            <person name="Huang E.J."/>
            <person name="Li L.F."/>
            <person name="Wei W."/>
            <person name="Gao Y.C."/>
            <person name="Liu J.Z."/>
            <person name="Shao H.Z."/>
            <person name="Wang X."/>
            <person name="Wang C.C."/>
            <person name="Yang T.C."/>
            <person name="Huo Q.B."/>
            <person name="Li W."/>
            <person name="Chen H.Y."/>
            <person name="Chen S.E."/>
            <person name="Zhou L.G."/>
            <person name="Ni X.B."/>
            <person name="Tian J.H."/>
            <person name="Sheng Y."/>
            <person name="Liu T."/>
            <person name="Pan Y.S."/>
            <person name="Xia L.Y."/>
            <person name="Li J."/>
            <person name="Zhao F."/>
            <person name="Cao W.C."/>
        </authorList>
    </citation>
    <scope>NUCLEOTIDE SEQUENCE</scope>
    <source>
        <strain evidence="9">Rmic-2018</strain>
    </source>
</reference>
<keyword evidence="4 6" id="KW-1133">Transmembrane helix</keyword>
<dbReference type="Pfam" id="PF13850">
    <property type="entry name" value="ERGIC_N"/>
    <property type="match status" value="1"/>
</dbReference>
<evidence type="ECO:0000256" key="1">
    <source>
        <dbReference type="ARBA" id="ARBA00004457"/>
    </source>
</evidence>
<comment type="subcellular location">
    <subcellularLocation>
        <location evidence="1">Endoplasmic reticulum-Golgi intermediate compartment membrane</location>
        <topology evidence="1">Multi-pass membrane protein</topology>
    </subcellularLocation>
</comment>
<name>A0A9J6DAE6_RHIMP</name>
<feature type="domain" description="Endoplasmic reticulum vesicle transporter C-terminal" evidence="7">
    <location>
        <begin position="142"/>
        <end position="307"/>
    </location>
</feature>
<keyword evidence="10" id="KW-1185">Reference proteome</keyword>
<dbReference type="GO" id="GO:0030134">
    <property type="term" value="C:COPII-coated ER to Golgi transport vesicle"/>
    <property type="evidence" value="ECO:0007669"/>
    <property type="project" value="TreeGrafter"/>
</dbReference>
<dbReference type="PANTHER" id="PTHR10984:SF36">
    <property type="entry name" value="ENDOPLASMIC RETICULUM-GOLGI INTERMEDIATE COMPARTMENT PROTEIN 1"/>
    <property type="match status" value="1"/>
</dbReference>
<dbReference type="GO" id="GO:0006888">
    <property type="term" value="P:endoplasmic reticulum to Golgi vesicle-mediated transport"/>
    <property type="evidence" value="ECO:0007669"/>
    <property type="project" value="TreeGrafter"/>
</dbReference>
<sequence length="326" mass="36473">MARGQVSCISKPSVALSEKELRFLEGFGACRAQHLLRRTRLGVTQGSWFDIYRKIPKDLTQPTVTGAVISILSCFFISILFLSEFISYMSPELVSELYVDNPSSADKIPVSINITLLKLDCSVVGLDIQDDMGRHEVGFVENTEKTPVGSGCRFEGKFFIHKVPGNFHVSTHAAAKQPDKIDMTHIIHDLTFGVKMTDEVRGSFNSLDEMDKSGANAIESHDYVMKIVPTVYEKSKGERIESYQYTYAYKSYVSISHSGRIMPAIWFRYDLTPITVKYTRRSIPLYSFLTSVCAIVGGTFTVAGIVDSLVFTASEVFRKFEMGKLS</sequence>
<organism evidence="9 10">
    <name type="scientific">Rhipicephalus microplus</name>
    <name type="common">Cattle tick</name>
    <name type="synonym">Boophilus microplus</name>
    <dbReference type="NCBI Taxonomy" id="6941"/>
    <lineage>
        <taxon>Eukaryota</taxon>
        <taxon>Metazoa</taxon>
        <taxon>Ecdysozoa</taxon>
        <taxon>Arthropoda</taxon>
        <taxon>Chelicerata</taxon>
        <taxon>Arachnida</taxon>
        <taxon>Acari</taxon>
        <taxon>Parasitiformes</taxon>
        <taxon>Ixodida</taxon>
        <taxon>Ixodoidea</taxon>
        <taxon>Ixodidae</taxon>
        <taxon>Rhipicephalinae</taxon>
        <taxon>Rhipicephalus</taxon>
        <taxon>Boophilus</taxon>
    </lineage>
</organism>
<dbReference type="VEuPathDB" id="VectorBase:LOC119175973"/>
<dbReference type="PANTHER" id="PTHR10984">
    <property type="entry name" value="ENDOPLASMIC RETICULUM-GOLGI INTERMEDIATE COMPARTMENT PROTEIN"/>
    <property type="match status" value="1"/>
</dbReference>
<evidence type="ECO:0008006" key="11">
    <source>
        <dbReference type="Google" id="ProtNLM"/>
    </source>
</evidence>
<gene>
    <name evidence="9" type="ORF">HPB51_014004</name>
</gene>
<dbReference type="GO" id="GO:0033116">
    <property type="term" value="C:endoplasmic reticulum-Golgi intermediate compartment membrane"/>
    <property type="evidence" value="ECO:0007669"/>
    <property type="project" value="UniProtKB-SubCell"/>
</dbReference>
<evidence type="ECO:0000256" key="5">
    <source>
        <dbReference type="ARBA" id="ARBA00023136"/>
    </source>
</evidence>
<feature type="transmembrane region" description="Helical" evidence="6">
    <location>
        <begin position="63"/>
        <end position="82"/>
    </location>
</feature>
<feature type="domain" description="Endoplasmic reticulum vesicle transporter N-terminal" evidence="8">
    <location>
        <begin position="49"/>
        <end position="136"/>
    </location>
</feature>
<dbReference type="InterPro" id="IPR012936">
    <property type="entry name" value="Erv_C"/>
</dbReference>
<evidence type="ECO:0000256" key="6">
    <source>
        <dbReference type="SAM" id="Phobius"/>
    </source>
</evidence>
<evidence type="ECO:0000313" key="9">
    <source>
        <dbReference type="EMBL" id="KAH8018938.1"/>
    </source>
</evidence>
<dbReference type="EMBL" id="JABSTU010000010">
    <property type="protein sequence ID" value="KAH8018938.1"/>
    <property type="molecule type" value="Genomic_DNA"/>
</dbReference>
<dbReference type="InterPro" id="IPR045888">
    <property type="entry name" value="Erv"/>
</dbReference>
<dbReference type="GO" id="GO:0005789">
    <property type="term" value="C:endoplasmic reticulum membrane"/>
    <property type="evidence" value="ECO:0007669"/>
    <property type="project" value="TreeGrafter"/>
</dbReference>
<dbReference type="AlphaFoldDB" id="A0A9J6DAE6"/>
<accession>A0A9J6DAE6</accession>
<dbReference type="Pfam" id="PF07970">
    <property type="entry name" value="COPIIcoated_ERV"/>
    <property type="match status" value="1"/>
</dbReference>
<evidence type="ECO:0000256" key="2">
    <source>
        <dbReference type="ARBA" id="ARBA00005648"/>
    </source>
</evidence>
<evidence type="ECO:0000256" key="3">
    <source>
        <dbReference type="ARBA" id="ARBA00022692"/>
    </source>
</evidence>
<comment type="caution">
    <text evidence="9">The sequence shown here is derived from an EMBL/GenBank/DDBJ whole genome shotgun (WGS) entry which is preliminary data.</text>
</comment>
<evidence type="ECO:0000259" key="8">
    <source>
        <dbReference type="Pfam" id="PF13850"/>
    </source>
</evidence>
<dbReference type="Proteomes" id="UP000821866">
    <property type="component" value="Chromosome 8"/>
</dbReference>
<dbReference type="InterPro" id="IPR039542">
    <property type="entry name" value="Erv_N"/>
</dbReference>